<evidence type="ECO:0000313" key="2">
    <source>
        <dbReference type="Proteomes" id="UP000829354"/>
    </source>
</evidence>
<organism evidence="1 2">
    <name type="scientific">Caenorhabditis briggsae</name>
    <dbReference type="NCBI Taxonomy" id="6238"/>
    <lineage>
        <taxon>Eukaryota</taxon>
        <taxon>Metazoa</taxon>
        <taxon>Ecdysozoa</taxon>
        <taxon>Nematoda</taxon>
        <taxon>Chromadorea</taxon>
        <taxon>Rhabditida</taxon>
        <taxon>Rhabditina</taxon>
        <taxon>Rhabditomorpha</taxon>
        <taxon>Rhabditoidea</taxon>
        <taxon>Rhabditidae</taxon>
        <taxon>Peloderinae</taxon>
        <taxon>Caenorhabditis</taxon>
    </lineage>
</organism>
<proteinExistence type="predicted"/>
<sequence length="207" mass="23843">MSFSGTSFGLSLTTALNAINHANDKRATEEVASDEGLVFTMEDVCQELEQLKTQVKIVTNRKPTSGTGAKFKAAKLYEMKKNGKGVGKLDDPFASHVSSLNPWSYYNRDAKFMIHNKKMKKLSDDDVIQLAHFEIGKRIAYHKERCENNENRMHVHFRHKLQELKNRVDRSRAIVLTFVLRSHKEDEIEVLERKLFPFSTRLLLSMD</sequence>
<accession>A0AAE9FL66</accession>
<dbReference type="AlphaFoldDB" id="A0AAE9FL66"/>
<keyword evidence="2" id="KW-1185">Reference proteome</keyword>
<name>A0AAE9FL66_CAEBR</name>
<dbReference type="EMBL" id="CP092625">
    <property type="protein sequence ID" value="UMM42045.1"/>
    <property type="molecule type" value="Genomic_DNA"/>
</dbReference>
<reference evidence="1 2" key="1">
    <citation type="submission" date="2022-04" db="EMBL/GenBank/DDBJ databases">
        <title>Chromosome-level reference genomes for two strains of Caenorhabditis briggsae: an improved platform for comparative genomics.</title>
        <authorList>
            <person name="Stevens L."/>
            <person name="Andersen E."/>
        </authorList>
    </citation>
    <scope>NUCLEOTIDE SEQUENCE [LARGE SCALE GENOMIC DNA]</scope>
    <source>
        <strain evidence="1">VX34</strain>
        <tissue evidence="1">Whole-organism</tissue>
    </source>
</reference>
<evidence type="ECO:0000313" key="1">
    <source>
        <dbReference type="EMBL" id="UMM42045.1"/>
    </source>
</evidence>
<protein>
    <submittedName>
        <fullName evidence="1">Uncharacterized protein</fullName>
    </submittedName>
</protein>
<dbReference type="Proteomes" id="UP000829354">
    <property type="component" value="Chromosome X"/>
</dbReference>
<gene>
    <name evidence="1" type="ORF">L5515_018031</name>
</gene>